<name>A0A0N5A9I2_9BILA</name>
<keyword evidence="8" id="KW-1185">Reference proteome</keyword>
<keyword evidence="5" id="KW-0297">G-protein coupled receptor</keyword>
<evidence type="ECO:0000313" key="9">
    <source>
        <dbReference type="WBParaSite" id="SMUV_0000076201-mRNA-1"/>
    </source>
</evidence>
<evidence type="ECO:0000256" key="5">
    <source>
        <dbReference type="RuleBase" id="RU000688"/>
    </source>
</evidence>
<evidence type="ECO:0000256" key="3">
    <source>
        <dbReference type="ARBA" id="ARBA00022989"/>
    </source>
</evidence>
<dbReference type="PANTHER" id="PTHR46895">
    <property type="entry name" value="PROTEIN CBG20548-RELATED"/>
    <property type="match status" value="1"/>
</dbReference>
<evidence type="ECO:0000256" key="4">
    <source>
        <dbReference type="ARBA" id="ARBA00023136"/>
    </source>
</evidence>
<evidence type="ECO:0000259" key="7">
    <source>
        <dbReference type="PROSITE" id="PS50262"/>
    </source>
</evidence>
<feature type="transmembrane region" description="Helical" evidence="6">
    <location>
        <begin position="116"/>
        <end position="136"/>
    </location>
</feature>
<keyword evidence="4 6" id="KW-0472">Membrane</keyword>
<dbReference type="STRING" id="451379.A0A0N5A9I2"/>
<comment type="subcellular location">
    <subcellularLocation>
        <location evidence="1">Membrane</location>
    </subcellularLocation>
</comment>
<dbReference type="WBParaSite" id="SMUV_0000076201-mRNA-1">
    <property type="protein sequence ID" value="SMUV_0000076201-mRNA-1"/>
    <property type="gene ID" value="SMUV_0000076201"/>
</dbReference>
<keyword evidence="5" id="KW-0807">Transducer</keyword>
<feature type="transmembrane region" description="Helical" evidence="6">
    <location>
        <begin position="74"/>
        <end position="96"/>
    </location>
</feature>
<feature type="transmembrane region" description="Helical" evidence="6">
    <location>
        <begin position="321"/>
        <end position="342"/>
    </location>
</feature>
<feature type="domain" description="G-protein coupled receptors family 1 profile" evidence="7">
    <location>
        <begin position="54"/>
        <end position="341"/>
    </location>
</feature>
<sequence>MYQNLKYDNDDVVDVMPNSDACVPTNDYLILRSTTEVVIQRYVFPVQFFLGFFGNTINLVVLLSRGMRSEVTNILLSVMAFADLGLICAMLPGSLASFPIAYQSSAFRWYFYKTKLYFHTLANFFSAVSTWLILVVSIERFAGIRSPMGARHRWNFSIAVVVIIVIFLLSSLVTSWRIFAYDVLIYTICNGTQIIGHTGMANYSWIEKSTYASVYLKYGQLVQLISTVIIPIFAVAVLNVPLICFMRNRNAINNIRKTRNNFTNRRPRSNSDFCIMQRQERKVTATVLAIVTCFTLTNAPALVPVIMLTCGVKISDTNYSMAAHISNSIVVTGKVLNFLLFCTSSAHFRRKLLTICETIIYRIKGQTPKKRSVSMYRPMVQFEQSSRRRCNELFFKIFKILLKL</sequence>
<proteinExistence type="inferred from homology"/>
<feature type="transmembrane region" description="Helical" evidence="6">
    <location>
        <begin position="156"/>
        <end position="176"/>
    </location>
</feature>
<dbReference type="PROSITE" id="PS50262">
    <property type="entry name" value="G_PROTEIN_RECEP_F1_2"/>
    <property type="match status" value="1"/>
</dbReference>
<organism evidence="8 9">
    <name type="scientific">Syphacia muris</name>
    <dbReference type="NCBI Taxonomy" id="451379"/>
    <lineage>
        <taxon>Eukaryota</taxon>
        <taxon>Metazoa</taxon>
        <taxon>Ecdysozoa</taxon>
        <taxon>Nematoda</taxon>
        <taxon>Chromadorea</taxon>
        <taxon>Rhabditida</taxon>
        <taxon>Spirurina</taxon>
        <taxon>Oxyuridomorpha</taxon>
        <taxon>Oxyuroidea</taxon>
        <taxon>Oxyuridae</taxon>
        <taxon>Syphacia</taxon>
    </lineage>
</organism>
<feature type="transmembrane region" description="Helical" evidence="6">
    <location>
        <begin position="285"/>
        <end position="309"/>
    </location>
</feature>
<accession>A0A0N5A9I2</accession>
<dbReference type="GO" id="GO:0016020">
    <property type="term" value="C:membrane"/>
    <property type="evidence" value="ECO:0007669"/>
    <property type="project" value="UniProtKB-SubCell"/>
</dbReference>
<dbReference type="Proteomes" id="UP000046393">
    <property type="component" value="Unplaced"/>
</dbReference>
<keyword evidence="3 6" id="KW-1133">Transmembrane helix</keyword>
<evidence type="ECO:0000256" key="2">
    <source>
        <dbReference type="ARBA" id="ARBA00022692"/>
    </source>
</evidence>
<evidence type="ECO:0000256" key="6">
    <source>
        <dbReference type="SAM" id="Phobius"/>
    </source>
</evidence>
<dbReference type="PANTHER" id="PTHR46895:SF1">
    <property type="entry name" value="G-PROTEIN COUPLED RECEPTORS FAMILY 1 PROFILE DOMAIN-CONTAINING PROTEIN"/>
    <property type="match status" value="1"/>
</dbReference>
<reference evidence="9" key="1">
    <citation type="submission" date="2017-02" db="UniProtKB">
        <authorList>
            <consortium name="WormBaseParasite"/>
        </authorList>
    </citation>
    <scope>IDENTIFICATION</scope>
</reference>
<dbReference type="Pfam" id="PF00001">
    <property type="entry name" value="7tm_1"/>
    <property type="match status" value="1"/>
</dbReference>
<dbReference type="PROSITE" id="PS00237">
    <property type="entry name" value="G_PROTEIN_RECEP_F1_1"/>
    <property type="match status" value="1"/>
</dbReference>
<dbReference type="AlphaFoldDB" id="A0A0N5A9I2"/>
<dbReference type="CDD" id="cd14978">
    <property type="entry name" value="7tmA_FMRFamide_R-like"/>
    <property type="match status" value="1"/>
</dbReference>
<keyword evidence="5" id="KW-0675">Receptor</keyword>
<dbReference type="GO" id="GO:0004930">
    <property type="term" value="F:G protein-coupled receptor activity"/>
    <property type="evidence" value="ECO:0007669"/>
    <property type="project" value="UniProtKB-KW"/>
</dbReference>
<evidence type="ECO:0000313" key="8">
    <source>
        <dbReference type="Proteomes" id="UP000046393"/>
    </source>
</evidence>
<dbReference type="PRINTS" id="PR00237">
    <property type="entry name" value="GPCRRHODOPSN"/>
</dbReference>
<dbReference type="SUPFAM" id="SSF81321">
    <property type="entry name" value="Family A G protein-coupled receptor-like"/>
    <property type="match status" value="1"/>
</dbReference>
<keyword evidence="2 5" id="KW-0812">Transmembrane</keyword>
<evidence type="ECO:0000256" key="1">
    <source>
        <dbReference type="ARBA" id="ARBA00004370"/>
    </source>
</evidence>
<dbReference type="InterPro" id="IPR000276">
    <property type="entry name" value="GPCR_Rhodpsn"/>
</dbReference>
<feature type="transmembrane region" description="Helical" evidence="6">
    <location>
        <begin position="221"/>
        <end position="246"/>
    </location>
</feature>
<feature type="transmembrane region" description="Helical" evidence="6">
    <location>
        <begin position="42"/>
        <end position="62"/>
    </location>
</feature>
<comment type="similarity">
    <text evidence="5">Belongs to the G-protein coupled receptor 1 family.</text>
</comment>
<dbReference type="InterPro" id="IPR017452">
    <property type="entry name" value="GPCR_Rhodpsn_7TM"/>
</dbReference>
<dbReference type="Gene3D" id="1.20.1070.10">
    <property type="entry name" value="Rhodopsin 7-helix transmembrane proteins"/>
    <property type="match status" value="1"/>
</dbReference>
<protein>
    <submittedName>
        <fullName evidence="9">G_PROTEIN_RECEP_F1_2 domain-containing protein</fullName>
    </submittedName>
</protein>